<dbReference type="PROSITE" id="PS51085">
    <property type="entry name" value="2FE2S_FER_2"/>
    <property type="match status" value="1"/>
</dbReference>
<comment type="caution">
    <text evidence="2">The sequence shown here is derived from an EMBL/GenBank/DDBJ whole genome shotgun (WGS) entry which is preliminary data.</text>
</comment>
<gene>
    <name evidence="2" type="ORF">HMPREF1316_1686</name>
</gene>
<dbReference type="STRING" id="1125712.HMPREF1316_1686"/>
<dbReference type="OrthoDB" id="9810588at2"/>
<feature type="domain" description="2Fe-2S ferredoxin-type" evidence="1">
    <location>
        <begin position="2"/>
        <end position="82"/>
    </location>
</feature>
<dbReference type="SUPFAM" id="SSF54292">
    <property type="entry name" value="2Fe-2S ferredoxin-like"/>
    <property type="match status" value="1"/>
</dbReference>
<dbReference type="GO" id="GO:0051536">
    <property type="term" value="F:iron-sulfur cluster binding"/>
    <property type="evidence" value="ECO:0007669"/>
    <property type="project" value="InterPro"/>
</dbReference>
<dbReference type="PANTHER" id="PTHR42895">
    <property type="entry name" value="IRON-SULFUR CLUSTER-BINDING PROTEIN-RELATED"/>
    <property type="match status" value="1"/>
</dbReference>
<sequence length="267" mass="28156">MARVRLVRENRVLECAEGENLYELLSGHGLMDAPCRGRGACGKCAVTVAAQGTSLADEAGRDVLACQQEVAGDIEVLTHLVERPKGVDLQLNDVEHDPAPAGTYGCAFALGAAELLCALVDLSHGRALHVAALPDPLLAYGGGPEERLACPSEDLAHRRLLLRRLLVDALDLFVPSLTYRLHVAPGRVRVMVISADEVTLDLLLQGDSGVPGTAAELGLSHAGKARLSLLPARGGKDRLESAVRCLCLAGERLLLALHSRGDVHTGA</sequence>
<dbReference type="InterPro" id="IPR012675">
    <property type="entry name" value="Beta-grasp_dom_sf"/>
</dbReference>
<dbReference type="PANTHER" id="PTHR42895:SF2">
    <property type="entry name" value="IRON-SULFUR CLUSTER PROTEIN"/>
    <property type="match status" value="1"/>
</dbReference>
<proteinExistence type="predicted"/>
<reference evidence="2 3" key="1">
    <citation type="submission" date="2013-08" db="EMBL/GenBank/DDBJ databases">
        <authorList>
            <person name="Durkin A.S."/>
            <person name="Haft D.R."/>
            <person name="McCorrison J."/>
            <person name="Torralba M."/>
            <person name="Gillis M."/>
            <person name="Haft D.H."/>
            <person name="Methe B."/>
            <person name="Sutton G."/>
            <person name="Nelson K.E."/>
        </authorList>
    </citation>
    <scope>NUCLEOTIDE SEQUENCE [LARGE SCALE GENOMIC DNA]</scope>
    <source>
        <strain evidence="2 3">F0195</strain>
    </source>
</reference>
<evidence type="ECO:0000313" key="2">
    <source>
        <dbReference type="EMBL" id="ERL07169.1"/>
    </source>
</evidence>
<dbReference type="RefSeq" id="WP_021726580.1">
    <property type="nucleotide sequence ID" value="NZ_AWEZ01000060.1"/>
</dbReference>
<dbReference type="Gene3D" id="3.10.20.30">
    <property type="match status" value="1"/>
</dbReference>
<dbReference type="InterPro" id="IPR001041">
    <property type="entry name" value="2Fe-2S_ferredoxin-type"/>
</dbReference>
<name>U2T274_9ACTN</name>
<dbReference type="AlphaFoldDB" id="U2T274"/>
<protein>
    <submittedName>
        <fullName evidence="2">2Fe-2S iron-sulfur cluster-binding domain protein</fullName>
    </submittedName>
</protein>
<organism evidence="2 3">
    <name type="scientific">Olsenella profusa F0195</name>
    <dbReference type="NCBI Taxonomy" id="1125712"/>
    <lineage>
        <taxon>Bacteria</taxon>
        <taxon>Bacillati</taxon>
        <taxon>Actinomycetota</taxon>
        <taxon>Coriobacteriia</taxon>
        <taxon>Coriobacteriales</taxon>
        <taxon>Atopobiaceae</taxon>
        <taxon>Olsenella</taxon>
    </lineage>
</organism>
<evidence type="ECO:0000313" key="3">
    <source>
        <dbReference type="Proteomes" id="UP000016638"/>
    </source>
</evidence>
<dbReference type="PATRIC" id="fig|1125712.3.peg.1669"/>
<dbReference type="CDD" id="cd00207">
    <property type="entry name" value="fer2"/>
    <property type="match status" value="1"/>
</dbReference>
<dbReference type="Pfam" id="PF00111">
    <property type="entry name" value="Fer2"/>
    <property type="match status" value="1"/>
</dbReference>
<dbReference type="InterPro" id="IPR036010">
    <property type="entry name" value="2Fe-2S_ferredoxin-like_sf"/>
</dbReference>
<dbReference type="EMBL" id="AWEZ01000060">
    <property type="protein sequence ID" value="ERL07169.1"/>
    <property type="molecule type" value="Genomic_DNA"/>
</dbReference>
<accession>U2T274</accession>
<dbReference type="Proteomes" id="UP000016638">
    <property type="component" value="Unassembled WGS sequence"/>
</dbReference>
<keyword evidence="3" id="KW-1185">Reference proteome</keyword>
<dbReference type="InterPro" id="IPR052911">
    <property type="entry name" value="Corrinoid_activation_enz"/>
</dbReference>
<evidence type="ECO:0000259" key="1">
    <source>
        <dbReference type="PROSITE" id="PS51085"/>
    </source>
</evidence>